<proteinExistence type="predicted"/>
<evidence type="ECO:0000256" key="1">
    <source>
        <dbReference type="SAM" id="MobiDB-lite"/>
    </source>
</evidence>
<feature type="compositionally biased region" description="Low complexity" evidence="1">
    <location>
        <begin position="235"/>
        <end position="260"/>
    </location>
</feature>
<dbReference type="Proteomes" id="UP000245942">
    <property type="component" value="Unassembled WGS sequence"/>
</dbReference>
<organism evidence="2 3">
    <name type="scientific">Pseudomicrostroma glucosiphilum</name>
    <dbReference type="NCBI Taxonomy" id="1684307"/>
    <lineage>
        <taxon>Eukaryota</taxon>
        <taxon>Fungi</taxon>
        <taxon>Dikarya</taxon>
        <taxon>Basidiomycota</taxon>
        <taxon>Ustilaginomycotina</taxon>
        <taxon>Exobasidiomycetes</taxon>
        <taxon>Microstromatales</taxon>
        <taxon>Microstromatales incertae sedis</taxon>
        <taxon>Pseudomicrostroma</taxon>
    </lineage>
</organism>
<feature type="compositionally biased region" description="Polar residues" evidence="1">
    <location>
        <begin position="133"/>
        <end position="142"/>
    </location>
</feature>
<gene>
    <name evidence="2" type="ORF">BCV69DRAFT_177549</name>
</gene>
<evidence type="ECO:0000313" key="3">
    <source>
        <dbReference type="Proteomes" id="UP000245942"/>
    </source>
</evidence>
<feature type="compositionally biased region" description="Basic and acidic residues" evidence="1">
    <location>
        <begin position="199"/>
        <end position="211"/>
    </location>
</feature>
<evidence type="ECO:0000313" key="2">
    <source>
        <dbReference type="EMBL" id="PWN20867.1"/>
    </source>
</evidence>
<feature type="region of interest" description="Disordered" evidence="1">
    <location>
        <begin position="164"/>
        <end position="260"/>
    </location>
</feature>
<sequence>MQGIPISSASPASAPSHWDTRGLAAMPADEAAPGMAPSTYGIESGYQASQPQYGANSFPYVPNSSSTSIGTSSSYRPRSGDYTSAHRPSYVSEIPPPTSVPLQYSSSGGPAPRQAPLGTSLNSHDDYTAPAPWSQSQAPSLTASRNNSIYSLDGQMGSMAVGPGNGAGVEGHAPISSYGGAPSQPQQHRLLTHTIPNVHADRRFSLDDRRAPSARNGPSGASTPGRTWPWGASPSAAMTSSTGNGAAGAGPTPSSLPSAAPFHSRASYDYGSMGSRSLLPGSNGGNMGPHDSAWQSYDSSNLGSGSRGNPLGLDSNAPARMRAMSSSAGPSRGHPYATAYGGGRASSALMVTKRKVKKGATKRKAKAKGRLSTTPFCLEDLIPKNSFTTLEAQLRYRDTSRSTPAKRTTTALMISINERLGPSMILALEVAWSSTCPLTVTLHLNILFISPRTSINISNSSISSTITTHIRLQQAVLIRRSGVWAASAAPVATAALIQEAPPGPLPLGARAQPQCLGVPSQVRSHCTRLARALGNRVWRSRNRRSNYHDGVLEEDGRCCSCRCTSNLLVVSSPVIPLIIPRSIVHPIHERCPCVLDVGPRRKERWRRKGPENRQRLLLQTKDQCLLIFNIRYREHHRLRSVVGLCLTGCLPLAALSRTSLSPPCCPHTYPSCCAISLPSDLPYSLLLHGQSWSSTYTGVQA</sequence>
<dbReference type="GeneID" id="37011276"/>
<feature type="compositionally biased region" description="Polar residues" evidence="1">
    <location>
        <begin position="293"/>
        <end position="304"/>
    </location>
</feature>
<protein>
    <submittedName>
        <fullName evidence="2">Uncharacterized protein</fullName>
    </submittedName>
</protein>
<feature type="compositionally biased region" description="Low complexity" evidence="1">
    <location>
        <begin position="317"/>
        <end position="333"/>
    </location>
</feature>
<feature type="compositionally biased region" description="Low complexity" evidence="1">
    <location>
        <begin position="64"/>
        <end position="74"/>
    </location>
</feature>
<feature type="region of interest" description="Disordered" evidence="1">
    <location>
        <begin position="1"/>
        <end position="38"/>
    </location>
</feature>
<feature type="region of interest" description="Disordered" evidence="1">
    <location>
        <begin position="279"/>
        <end position="339"/>
    </location>
</feature>
<dbReference type="EMBL" id="KZ819326">
    <property type="protein sequence ID" value="PWN20867.1"/>
    <property type="molecule type" value="Genomic_DNA"/>
</dbReference>
<accession>A0A316U6H5</accession>
<keyword evidence="3" id="KW-1185">Reference proteome</keyword>
<reference evidence="2 3" key="1">
    <citation type="journal article" date="2018" name="Mol. Biol. Evol.">
        <title>Broad Genomic Sampling Reveals a Smut Pathogenic Ancestry of the Fungal Clade Ustilaginomycotina.</title>
        <authorList>
            <person name="Kijpornyongpan T."/>
            <person name="Mondo S.J."/>
            <person name="Barry K."/>
            <person name="Sandor L."/>
            <person name="Lee J."/>
            <person name="Lipzen A."/>
            <person name="Pangilinan J."/>
            <person name="LaButti K."/>
            <person name="Hainaut M."/>
            <person name="Henrissat B."/>
            <person name="Grigoriev I.V."/>
            <person name="Spatafora J.W."/>
            <person name="Aime M.C."/>
        </authorList>
    </citation>
    <scope>NUCLEOTIDE SEQUENCE [LARGE SCALE GENOMIC DNA]</scope>
    <source>
        <strain evidence="2 3">MCA 4718</strain>
    </source>
</reference>
<dbReference type="AlphaFoldDB" id="A0A316U6H5"/>
<name>A0A316U6H5_9BASI</name>
<feature type="region of interest" description="Disordered" evidence="1">
    <location>
        <begin position="57"/>
        <end position="142"/>
    </location>
</feature>
<feature type="compositionally biased region" description="Low complexity" evidence="1">
    <location>
        <begin position="1"/>
        <end position="16"/>
    </location>
</feature>
<dbReference type="RefSeq" id="XP_025348027.1">
    <property type="nucleotide sequence ID" value="XM_025489542.1"/>
</dbReference>